<evidence type="ECO:0000256" key="3">
    <source>
        <dbReference type="ARBA" id="ARBA00022679"/>
    </source>
</evidence>
<keyword evidence="4 7" id="KW-0418">Kinase</keyword>
<dbReference type="Pfam" id="PF02518">
    <property type="entry name" value="HATPase_c"/>
    <property type="match status" value="1"/>
</dbReference>
<gene>
    <name evidence="7" type="ORF">Tci_898202</name>
</gene>
<dbReference type="PRINTS" id="PR00344">
    <property type="entry name" value="BCTRLSENSOR"/>
</dbReference>
<dbReference type="InterPro" id="IPR004358">
    <property type="entry name" value="Sig_transdc_His_kin-like_C"/>
</dbReference>
<proteinExistence type="predicted"/>
<feature type="region of interest" description="Disordered" evidence="5">
    <location>
        <begin position="16"/>
        <end position="43"/>
    </location>
</feature>
<evidence type="ECO:0000313" key="7">
    <source>
        <dbReference type="EMBL" id="GFD26233.1"/>
    </source>
</evidence>
<accession>A0A699UVU2</accession>
<name>A0A699UVU2_TANCI</name>
<feature type="domain" description="Histidine kinase" evidence="6">
    <location>
        <begin position="88"/>
        <end position="149"/>
    </location>
</feature>
<dbReference type="InterPro" id="IPR003594">
    <property type="entry name" value="HATPase_dom"/>
</dbReference>
<evidence type="ECO:0000259" key="6">
    <source>
        <dbReference type="PROSITE" id="PS50109"/>
    </source>
</evidence>
<dbReference type="GO" id="GO:0004673">
    <property type="term" value="F:protein histidine kinase activity"/>
    <property type="evidence" value="ECO:0007669"/>
    <property type="project" value="UniProtKB-EC"/>
</dbReference>
<evidence type="ECO:0000256" key="4">
    <source>
        <dbReference type="ARBA" id="ARBA00022777"/>
    </source>
</evidence>
<dbReference type="PROSITE" id="PS50109">
    <property type="entry name" value="HIS_KIN"/>
    <property type="match status" value="1"/>
</dbReference>
<dbReference type="InterPro" id="IPR036890">
    <property type="entry name" value="HATPase_C_sf"/>
</dbReference>
<dbReference type="SUPFAM" id="SSF55874">
    <property type="entry name" value="ATPase domain of HSP90 chaperone/DNA topoisomerase II/histidine kinase"/>
    <property type="match status" value="1"/>
</dbReference>
<dbReference type="EMBL" id="BKCJ011367059">
    <property type="protein sequence ID" value="GFD26233.1"/>
    <property type="molecule type" value="Genomic_DNA"/>
</dbReference>
<dbReference type="PANTHER" id="PTHR43047">
    <property type="entry name" value="TWO-COMPONENT HISTIDINE PROTEIN KINASE"/>
    <property type="match status" value="1"/>
</dbReference>
<feature type="non-terminal residue" evidence="7">
    <location>
        <position position="149"/>
    </location>
</feature>
<dbReference type="Gene3D" id="3.30.565.10">
    <property type="entry name" value="Histidine kinase-like ATPase, C-terminal domain"/>
    <property type="match status" value="1"/>
</dbReference>
<evidence type="ECO:0000256" key="2">
    <source>
        <dbReference type="ARBA" id="ARBA00012438"/>
    </source>
</evidence>
<protein>
    <recommendedName>
        <fullName evidence="2">histidine kinase</fullName>
        <ecNumber evidence="2">2.7.13.3</ecNumber>
    </recommendedName>
</protein>
<keyword evidence="3" id="KW-0808">Transferase</keyword>
<organism evidence="7">
    <name type="scientific">Tanacetum cinerariifolium</name>
    <name type="common">Dalmatian daisy</name>
    <name type="synonym">Chrysanthemum cinerariifolium</name>
    <dbReference type="NCBI Taxonomy" id="118510"/>
    <lineage>
        <taxon>Eukaryota</taxon>
        <taxon>Viridiplantae</taxon>
        <taxon>Streptophyta</taxon>
        <taxon>Embryophyta</taxon>
        <taxon>Tracheophyta</taxon>
        <taxon>Spermatophyta</taxon>
        <taxon>Magnoliopsida</taxon>
        <taxon>eudicotyledons</taxon>
        <taxon>Gunneridae</taxon>
        <taxon>Pentapetalae</taxon>
        <taxon>asterids</taxon>
        <taxon>campanulids</taxon>
        <taxon>Asterales</taxon>
        <taxon>Asteraceae</taxon>
        <taxon>Asteroideae</taxon>
        <taxon>Anthemideae</taxon>
        <taxon>Anthemidinae</taxon>
        <taxon>Tanacetum</taxon>
    </lineage>
</organism>
<dbReference type="AlphaFoldDB" id="A0A699UVU2"/>
<sequence length="149" mass="15321">PRGRAGRLRGYAAQKLGRAANHSERHSGLVENPGRQAAPARSTAGAARAARAAALAIRVPRQPEKPALYGTVSVVVSSVATDGDFHTLRFAVQDSGIGISPDDAVRLFTSFTQLDTTPSKAFGGTGLGLAISKELAELLGGEIGVFSGV</sequence>
<comment type="caution">
    <text evidence="7">The sequence shown here is derived from an EMBL/GenBank/DDBJ whole genome shotgun (WGS) entry which is preliminary data.</text>
</comment>
<reference evidence="7" key="1">
    <citation type="journal article" date="2019" name="Sci. Rep.">
        <title>Draft genome of Tanacetum cinerariifolium, the natural source of mosquito coil.</title>
        <authorList>
            <person name="Yamashiro T."/>
            <person name="Shiraishi A."/>
            <person name="Satake H."/>
            <person name="Nakayama K."/>
        </authorList>
    </citation>
    <scope>NUCLEOTIDE SEQUENCE</scope>
</reference>
<evidence type="ECO:0000256" key="5">
    <source>
        <dbReference type="SAM" id="MobiDB-lite"/>
    </source>
</evidence>
<comment type="catalytic activity">
    <reaction evidence="1">
        <text>ATP + protein L-histidine = ADP + protein N-phospho-L-histidine.</text>
        <dbReference type="EC" id="2.7.13.3"/>
    </reaction>
</comment>
<feature type="non-terminal residue" evidence="7">
    <location>
        <position position="1"/>
    </location>
</feature>
<dbReference type="InterPro" id="IPR005467">
    <property type="entry name" value="His_kinase_dom"/>
</dbReference>
<evidence type="ECO:0000256" key="1">
    <source>
        <dbReference type="ARBA" id="ARBA00000085"/>
    </source>
</evidence>
<dbReference type="EC" id="2.7.13.3" evidence="2"/>